<dbReference type="EMBL" id="PQWM01000017">
    <property type="protein sequence ID" value="RDZ12807.1"/>
    <property type="molecule type" value="Genomic_DNA"/>
</dbReference>
<comment type="subcellular location">
    <subcellularLocation>
        <location evidence="1">Cytoplasm</location>
    </subcellularLocation>
</comment>
<feature type="domain" description="Pyridine nucleotide-disulphide oxidoreductase dimerisation" evidence="17">
    <location>
        <begin position="342"/>
        <end position="450"/>
    </location>
</feature>
<feature type="binding site" evidence="14">
    <location>
        <position position="270"/>
    </location>
    <ligand>
        <name>NAD(+)</name>
        <dbReference type="ChEBI" id="CHEBI:57540"/>
    </ligand>
</feature>
<evidence type="ECO:0000256" key="5">
    <source>
        <dbReference type="ARBA" id="ARBA00022490"/>
    </source>
</evidence>
<evidence type="ECO:0000256" key="4">
    <source>
        <dbReference type="ARBA" id="ARBA00016961"/>
    </source>
</evidence>
<dbReference type="EC" id="1.8.1.4" evidence="3 16"/>
<evidence type="ECO:0000256" key="12">
    <source>
        <dbReference type="ARBA" id="ARBA00049187"/>
    </source>
</evidence>
<dbReference type="GO" id="GO:0004148">
    <property type="term" value="F:dihydrolipoyl dehydrogenase (NADH) activity"/>
    <property type="evidence" value="ECO:0007669"/>
    <property type="project" value="UniProtKB-EC"/>
</dbReference>
<evidence type="ECO:0000256" key="9">
    <source>
        <dbReference type="ARBA" id="ARBA00023027"/>
    </source>
</evidence>
<evidence type="ECO:0000256" key="16">
    <source>
        <dbReference type="RuleBase" id="RU003692"/>
    </source>
</evidence>
<keyword evidence="11 16" id="KW-0676">Redox-active center</keyword>
<feature type="binding site" evidence="14">
    <location>
        <begin position="142"/>
        <end position="144"/>
    </location>
    <ligand>
        <name>FAD</name>
        <dbReference type="ChEBI" id="CHEBI:57692"/>
    </ligand>
</feature>
<evidence type="ECO:0000259" key="18">
    <source>
        <dbReference type="Pfam" id="PF07992"/>
    </source>
</evidence>
<organism evidence="19 20">
    <name type="scientific">Priestia megaterium</name>
    <name type="common">Bacillus megaterium</name>
    <dbReference type="NCBI Taxonomy" id="1404"/>
    <lineage>
        <taxon>Bacteria</taxon>
        <taxon>Bacillati</taxon>
        <taxon>Bacillota</taxon>
        <taxon>Bacilli</taxon>
        <taxon>Bacillales</taxon>
        <taxon>Bacillaceae</taxon>
        <taxon>Priestia</taxon>
    </lineage>
</organism>
<evidence type="ECO:0000313" key="20">
    <source>
        <dbReference type="Proteomes" id="UP000256519"/>
    </source>
</evidence>
<protein>
    <recommendedName>
        <fullName evidence="4 16">Dihydrolipoyl dehydrogenase</fullName>
        <ecNumber evidence="3 16">1.8.1.4</ecNumber>
    </recommendedName>
</protein>
<dbReference type="InterPro" id="IPR050151">
    <property type="entry name" value="Class-I_Pyr_Nuc-Dis_Oxidored"/>
</dbReference>
<dbReference type="GO" id="GO:0006103">
    <property type="term" value="P:2-oxoglutarate metabolic process"/>
    <property type="evidence" value="ECO:0007669"/>
    <property type="project" value="TreeGrafter"/>
</dbReference>
<feature type="binding site" evidence="14">
    <location>
        <position position="51"/>
    </location>
    <ligand>
        <name>FAD</name>
        <dbReference type="ChEBI" id="CHEBI:57692"/>
    </ligand>
</feature>
<proteinExistence type="inferred from homology"/>
<keyword evidence="14" id="KW-0547">Nucleotide-binding</keyword>
<dbReference type="Gene3D" id="3.50.50.60">
    <property type="entry name" value="FAD/NAD(P)-binding domain"/>
    <property type="match status" value="2"/>
</dbReference>
<dbReference type="Pfam" id="PF02852">
    <property type="entry name" value="Pyr_redox_dim"/>
    <property type="match status" value="1"/>
</dbReference>
<dbReference type="RefSeq" id="WP_116075710.1">
    <property type="nucleotide sequence ID" value="NZ_CP187636.1"/>
</dbReference>
<feature type="binding site" evidence="14">
    <location>
        <begin position="179"/>
        <end position="186"/>
    </location>
    <ligand>
        <name>NAD(+)</name>
        <dbReference type="ChEBI" id="CHEBI:57540"/>
    </ligand>
</feature>
<dbReference type="InterPro" id="IPR016156">
    <property type="entry name" value="FAD/NAD-linked_Rdtase_dimer_sf"/>
</dbReference>
<dbReference type="InterPro" id="IPR012999">
    <property type="entry name" value="Pyr_OxRdtase_I_AS"/>
</dbReference>
<dbReference type="PRINTS" id="PR00368">
    <property type="entry name" value="FADPNR"/>
</dbReference>
<feature type="active site" description="Proton acceptor" evidence="13">
    <location>
        <position position="440"/>
    </location>
</feature>
<dbReference type="AlphaFoldDB" id="A0A3D8X050"/>
<dbReference type="NCBIfam" id="TIGR01350">
    <property type="entry name" value="lipoamide_DH"/>
    <property type="match status" value="1"/>
</dbReference>
<accession>A0A3D8X050</accession>
<evidence type="ECO:0000256" key="2">
    <source>
        <dbReference type="ARBA" id="ARBA00007532"/>
    </source>
</evidence>
<evidence type="ECO:0000256" key="6">
    <source>
        <dbReference type="ARBA" id="ARBA00022630"/>
    </source>
</evidence>
<evidence type="ECO:0000256" key="1">
    <source>
        <dbReference type="ARBA" id="ARBA00004496"/>
    </source>
</evidence>
<dbReference type="FunFam" id="3.30.390.30:FF:000001">
    <property type="entry name" value="Dihydrolipoyl dehydrogenase"/>
    <property type="match status" value="1"/>
</dbReference>
<evidence type="ECO:0000256" key="14">
    <source>
        <dbReference type="PIRSR" id="PIRSR000350-3"/>
    </source>
</evidence>
<dbReference type="SUPFAM" id="SSF55424">
    <property type="entry name" value="FAD/NAD-linked reductases, dimerisation (C-terminal) domain"/>
    <property type="match status" value="1"/>
</dbReference>
<comment type="catalytic activity">
    <reaction evidence="12 16">
        <text>N(6)-[(R)-dihydrolipoyl]-L-lysyl-[protein] + NAD(+) = N(6)-[(R)-lipoyl]-L-lysyl-[protein] + NADH + H(+)</text>
        <dbReference type="Rhea" id="RHEA:15045"/>
        <dbReference type="Rhea" id="RHEA-COMP:10474"/>
        <dbReference type="Rhea" id="RHEA-COMP:10475"/>
        <dbReference type="ChEBI" id="CHEBI:15378"/>
        <dbReference type="ChEBI" id="CHEBI:57540"/>
        <dbReference type="ChEBI" id="CHEBI:57945"/>
        <dbReference type="ChEBI" id="CHEBI:83099"/>
        <dbReference type="ChEBI" id="CHEBI:83100"/>
        <dbReference type="EC" id="1.8.1.4"/>
    </reaction>
</comment>
<evidence type="ECO:0000256" key="11">
    <source>
        <dbReference type="ARBA" id="ARBA00023284"/>
    </source>
</evidence>
<dbReference type="GO" id="GO:0050660">
    <property type="term" value="F:flavin adenine dinucleotide binding"/>
    <property type="evidence" value="ECO:0007669"/>
    <property type="project" value="InterPro"/>
</dbReference>
<comment type="miscellaneous">
    <text evidence="16">The active site is a redox-active disulfide bond.</text>
</comment>
<dbReference type="Proteomes" id="UP000256519">
    <property type="component" value="Unassembled WGS sequence"/>
</dbReference>
<evidence type="ECO:0000256" key="10">
    <source>
        <dbReference type="ARBA" id="ARBA00023157"/>
    </source>
</evidence>
<dbReference type="SUPFAM" id="SSF51905">
    <property type="entry name" value="FAD/NAD(P)-binding domain"/>
    <property type="match status" value="1"/>
</dbReference>
<evidence type="ECO:0000259" key="17">
    <source>
        <dbReference type="Pfam" id="PF02852"/>
    </source>
</evidence>
<evidence type="ECO:0000256" key="8">
    <source>
        <dbReference type="ARBA" id="ARBA00023002"/>
    </source>
</evidence>
<keyword evidence="10" id="KW-1015">Disulfide bond</keyword>
<comment type="similarity">
    <text evidence="2 16">Belongs to the class-I pyridine nucleotide-disulfide oxidoreductase family.</text>
</comment>
<dbReference type="InterPro" id="IPR001100">
    <property type="entry name" value="Pyr_nuc-diS_OxRdtase"/>
</dbReference>
<sequence length="465" mass="50302">MMNAYEVVVIGGGPGGYVAALHAAELGKKVALIEADFLGGTCLNRGCIPSKTLLKHAEVIESIEKAQSWGIETGELSFSLDKMKKRKDDVINRLRQGISYLLSQGKIDVYEGFGKIEEGKVIRIELNGKEERIQAERIIIATGSTPIIPPIEGLASVDFDTSDTIFDIQDIPKSVVIIGGGVIGVEFACIFASLKAEVTVIEAADRIIPSEDIDASKMLNKLLKKKGIQFHTSTKVTKVQELNLQKVVTCVDSKGKEHLFETETLILSVGRKPNLSAVQYTDLTMEGPFIKVNEKMETSIPAIYAVGDVVGGYQLAHVASAEGIVAAKNASGIYDEIDYKVVPRCIYTLPEVASVGITEAEAKKQGISVRVERFDHSGNGKALASGESEGFVKIVYEEKYGEIIGVTMVGSHVTEMISEASAFVYLEGTVEEVSKMIHPHPTVSESFYEAAINSVNAMRKKGVLV</sequence>
<feature type="binding site" evidence="14">
    <location>
        <position position="202"/>
    </location>
    <ligand>
        <name>NAD(+)</name>
        <dbReference type="ChEBI" id="CHEBI:57540"/>
    </ligand>
</feature>
<feature type="binding site" evidence="14">
    <location>
        <position position="114"/>
    </location>
    <ligand>
        <name>FAD</name>
        <dbReference type="ChEBI" id="CHEBI:57692"/>
    </ligand>
</feature>
<dbReference type="InterPro" id="IPR036188">
    <property type="entry name" value="FAD/NAD-bd_sf"/>
</dbReference>
<dbReference type="PIRSF" id="PIRSF000350">
    <property type="entry name" value="Mercury_reductase_MerA"/>
    <property type="match status" value="1"/>
</dbReference>
<comment type="cofactor">
    <cofactor evidence="14 16">
        <name>FAD</name>
        <dbReference type="ChEBI" id="CHEBI:57692"/>
    </cofactor>
    <text evidence="14 16">Binds 1 FAD per subunit.</text>
</comment>
<evidence type="ECO:0000256" key="13">
    <source>
        <dbReference type="PIRSR" id="PIRSR000350-2"/>
    </source>
</evidence>
<feature type="domain" description="FAD/NAD(P)-binding" evidence="18">
    <location>
        <begin position="5"/>
        <end position="323"/>
    </location>
</feature>
<feature type="disulfide bond" description="Redox-active" evidence="15">
    <location>
        <begin position="42"/>
        <end position="47"/>
    </location>
</feature>
<evidence type="ECO:0000256" key="3">
    <source>
        <dbReference type="ARBA" id="ARBA00012608"/>
    </source>
</evidence>
<keyword evidence="9 14" id="KW-0520">NAD</keyword>
<comment type="caution">
    <text evidence="19">The sequence shown here is derived from an EMBL/GenBank/DDBJ whole genome shotgun (WGS) entry which is preliminary data.</text>
</comment>
<dbReference type="Gene3D" id="3.30.390.30">
    <property type="match status" value="1"/>
</dbReference>
<evidence type="ECO:0000313" key="19">
    <source>
        <dbReference type="EMBL" id="RDZ12807.1"/>
    </source>
</evidence>
<dbReference type="InterPro" id="IPR004099">
    <property type="entry name" value="Pyr_nucl-diS_OxRdtase_dimer"/>
</dbReference>
<dbReference type="PANTHER" id="PTHR22912">
    <property type="entry name" value="DISULFIDE OXIDOREDUCTASE"/>
    <property type="match status" value="1"/>
</dbReference>
<dbReference type="InterPro" id="IPR006258">
    <property type="entry name" value="Lipoamide_DH"/>
</dbReference>
<gene>
    <name evidence="19" type="primary">lpdA</name>
    <name evidence="19" type="ORF">C3744_17520</name>
</gene>
<dbReference type="GO" id="GO:0005737">
    <property type="term" value="C:cytoplasm"/>
    <property type="evidence" value="ECO:0007669"/>
    <property type="project" value="UniProtKB-SubCell"/>
</dbReference>
<keyword evidence="6 16" id="KW-0285">Flavoprotein</keyword>
<keyword evidence="8 16" id="KW-0560">Oxidoreductase</keyword>
<dbReference type="PANTHER" id="PTHR22912:SF217">
    <property type="entry name" value="DIHYDROLIPOYL DEHYDROGENASE"/>
    <property type="match status" value="1"/>
</dbReference>
<feature type="binding site" evidence="14">
    <location>
        <position position="308"/>
    </location>
    <ligand>
        <name>FAD</name>
        <dbReference type="ChEBI" id="CHEBI:57692"/>
    </ligand>
</feature>
<evidence type="ECO:0000256" key="7">
    <source>
        <dbReference type="ARBA" id="ARBA00022827"/>
    </source>
</evidence>
<evidence type="ECO:0000256" key="15">
    <source>
        <dbReference type="PIRSR" id="PIRSR000350-4"/>
    </source>
</evidence>
<dbReference type="Pfam" id="PF07992">
    <property type="entry name" value="Pyr_redox_2"/>
    <property type="match status" value="1"/>
</dbReference>
<keyword evidence="7 14" id="KW-0274">FAD</keyword>
<name>A0A3D8X050_PRIMG</name>
<dbReference type="PROSITE" id="PS00076">
    <property type="entry name" value="PYRIDINE_REDOX_1"/>
    <property type="match status" value="1"/>
</dbReference>
<dbReference type="InterPro" id="IPR023753">
    <property type="entry name" value="FAD/NAD-binding_dom"/>
</dbReference>
<reference evidence="19 20" key="1">
    <citation type="journal article" date="2018" name="Appl. Environ. Microbiol.">
        <title>Antimicrobial susceptibility testing and tentative epidemiological cut-off values of five Bacillus species relevant for use as animal feed additives or for plant protection.</title>
        <authorList>
            <person name="Agerso Y."/>
            <person name="Stuer-Lauridsen B."/>
            <person name="Bjerre K."/>
            <person name="Jensen M.G."/>
            <person name="Johansen E."/>
            <person name="Bennedsen M."/>
            <person name="Brockmann E."/>
            <person name="Nielsen B."/>
        </authorList>
    </citation>
    <scope>NUCLEOTIDE SEQUENCE [LARGE SCALE GENOMIC DNA]</scope>
    <source>
        <strain evidence="19 20">CHCC20162</strain>
    </source>
</reference>
<dbReference type="PRINTS" id="PR00411">
    <property type="entry name" value="PNDRDTASEI"/>
</dbReference>
<keyword evidence="5" id="KW-0963">Cytoplasm</keyword>